<evidence type="ECO:0000256" key="4">
    <source>
        <dbReference type="PROSITE-ProRule" id="PRU00175"/>
    </source>
</evidence>
<protein>
    <submittedName>
        <fullName evidence="7">E3 ubiquitin ligase RNF4</fullName>
    </submittedName>
</protein>
<dbReference type="GO" id="GO:0008270">
    <property type="term" value="F:zinc ion binding"/>
    <property type="evidence" value="ECO:0007669"/>
    <property type="project" value="UniProtKB-KW"/>
</dbReference>
<dbReference type="InterPro" id="IPR001841">
    <property type="entry name" value="Znf_RING"/>
</dbReference>
<dbReference type="PANTHER" id="PTHR47094">
    <property type="entry name" value="ELFLESS, ISOFORM B"/>
    <property type="match status" value="1"/>
</dbReference>
<evidence type="ECO:0000256" key="2">
    <source>
        <dbReference type="ARBA" id="ARBA00022771"/>
    </source>
</evidence>
<name>A0A1D1Y165_9ARAE</name>
<feature type="region of interest" description="Disordered" evidence="5">
    <location>
        <begin position="1"/>
        <end position="65"/>
    </location>
</feature>
<feature type="domain" description="RING-type" evidence="6">
    <location>
        <begin position="181"/>
        <end position="219"/>
    </location>
</feature>
<gene>
    <name evidence="7" type="primary">Rnf4_0</name>
    <name evidence="7" type="ORF">g.87201</name>
</gene>
<evidence type="ECO:0000313" key="7">
    <source>
        <dbReference type="EMBL" id="JAT48377.1"/>
    </source>
</evidence>
<dbReference type="EMBL" id="GDJX01019559">
    <property type="protein sequence ID" value="JAT48377.1"/>
    <property type="molecule type" value="Transcribed_RNA"/>
</dbReference>
<dbReference type="Gene3D" id="3.30.40.10">
    <property type="entry name" value="Zinc/RING finger domain, C3HC4 (zinc finger)"/>
    <property type="match status" value="1"/>
</dbReference>
<dbReference type="InterPro" id="IPR013083">
    <property type="entry name" value="Znf_RING/FYVE/PHD"/>
</dbReference>
<dbReference type="PROSITE" id="PS50089">
    <property type="entry name" value="ZF_RING_2"/>
    <property type="match status" value="1"/>
</dbReference>
<feature type="compositionally biased region" description="Basic residues" evidence="5">
    <location>
        <begin position="1"/>
        <end position="13"/>
    </location>
</feature>
<keyword evidence="2 4" id="KW-0863">Zinc-finger</keyword>
<feature type="region of interest" description="Disordered" evidence="5">
    <location>
        <begin position="110"/>
        <end position="134"/>
    </location>
</feature>
<dbReference type="InterPro" id="IPR049627">
    <property type="entry name" value="SLX8"/>
</dbReference>
<evidence type="ECO:0000259" key="6">
    <source>
        <dbReference type="PROSITE" id="PS50089"/>
    </source>
</evidence>
<reference evidence="7" key="1">
    <citation type="submission" date="2015-07" db="EMBL/GenBank/DDBJ databases">
        <title>Transcriptome Assembly of Anthurium amnicola.</title>
        <authorList>
            <person name="Suzuki J."/>
        </authorList>
    </citation>
    <scope>NUCLEOTIDE SEQUENCE</scope>
</reference>
<dbReference type="PANTHER" id="PTHR47094:SF1">
    <property type="entry name" value="RING-TYPE E3 UBIQUITIN TRANSFERASE"/>
    <property type="match status" value="1"/>
</dbReference>
<accession>A0A1D1Y165</accession>
<keyword evidence="3" id="KW-0862">Zinc</keyword>
<dbReference type="GO" id="GO:0032183">
    <property type="term" value="F:SUMO binding"/>
    <property type="evidence" value="ECO:0007669"/>
    <property type="project" value="TreeGrafter"/>
</dbReference>
<dbReference type="SUPFAM" id="SSF57850">
    <property type="entry name" value="RING/U-box"/>
    <property type="match status" value="1"/>
</dbReference>
<organism evidence="7">
    <name type="scientific">Anthurium amnicola</name>
    <dbReference type="NCBI Taxonomy" id="1678845"/>
    <lineage>
        <taxon>Eukaryota</taxon>
        <taxon>Viridiplantae</taxon>
        <taxon>Streptophyta</taxon>
        <taxon>Embryophyta</taxon>
        <taxon>Tracheophyta</taxon>
        <taxon>Spermatophyta</taxon>
        <taxon>Magnoliopsida</taxon>
        <taxon>Liliopsida</taxon>
        <taxon>Araceae</taxon>
        <taxon>Pothoideae</taxon>
        <taxon>Potheae</taxon>
        <taxon>Anthurium</taxon>
    </lineage>
</organism>
<dbReference type="GO" id="GO:0006511">
    <property type="term" value="P:ubiquitin-dependent protein catabolic process"/>
    <property type="evidence" value="ECO:0007669"/>
    <property type="project" value="TreeGrafter"/>
</dbReference>
<evidence type="ECO:0000256" key="1">
    <source>
        <dbReference type="ARBA" id="ARBA00022723"/>
    </source>
</evidence>
<evidence type="ECO:0000256" key="5">
    <source>
        <dbReference type="SAM" id="MobiDB-lite"/>
    </source>
</evidence>
<dbReference type="GO" id="GO:0016874">
    <property type="term" value="F:ligase activity"/>
    <property type="evidence" value="ECO:0007669"/>
    <property type="project" value="UniProtKB-KW"/>
</dbReference>
<dbReference type="PROSITE" id="PS00518">
    <property type="entry name" value="ZF_RING_1"/>
    <property type="match status" value="1"/>
</dbReference>
<dbReference type="GO" id="GO:0061630">
    <property type="term" value="F:ubiquitin protein ligase activity"/>
    <property type="evidence" value="ECO:0007669"/>
    <property type="project" value="InterPro"/>
</dbReference>
<dbReference type="GO" id="GO:0033768">
    <property type="term" value="C:SUMO-targeted ubiquitin ligase complex"/>
    <property type="evidence" value="ECO:0007669"/>
    <property type="project" value="TreeGrafter"/>
</dbReference>
<keyword evidence="1" id="KW-0479">Metal-binding</keyword>
<proteinExistence type="predicted"/>
<dbReference type="GO" id="GO:0140082">
    <property type="term" value="F:SUMO-ubiquitin ligase activity"/>
    <property type="evidence" value="ECO:0007669"/>
    <property type="project" value="TreeGrafter"/>
</dbReference>
<keyword evidence="7" id="KW-0436">Ligase</keyword>
<dbReference type="AlphaFoldDB" id="A0A1D1Y165"/>
<dbReference type="Pfam" id="PF13639">
    <property type="entry name" value="zf-RING_2"/>
    <property type="match status" value="1"/>
</dbReference>
<sequence>MNARVSSKRPSRRRASEANTNRGKTVLNVDANVDVGASNGRTHTPAPPAMAASAVPSPNQPVGQQPTAANSFIDVEAIEDDVQLLSSSRGFPQGRNQSRRNRPVTVVLDEDSDVQAGPSGASAKDPAVNYNRQKHPPKRTIVNCEVYESLEFGSKSKVCKRCAMNSTEPQNTAPKEPQFTCAICWGQLVEETSTICGHIFCQACIKVAIQTQKKCPTCRKSLTMKNIHRVYLPISN</sequence>
<evidence type="ECO:0000256" key="3">
    <source>
        <dbReference type="ARBA" id="ARBA00022833"/>
    </source>
</evidence>
<dbReference type="InterPro" id="IPR017907">
    <property type="entry name" value="Znf_RING_CS"/>
</dbReference>